<dbReference type="Proteomes" id="UP000006640">
    <property type="component" value="Chromosome"/>
</dbReference>
<evidence type="ECO:0000313" key="1">
    <source>
        <dbReference type="EMBL" id="ADG90051.1"/>
    </source>
</evidence>
<sequence length="121" mass="13356">MDYREFVRTVADRAAVSREEAADLARAVVETLSNRLSSGAARSLAECLPPQLRDSLHVPERIERIGLRDLVRRVSRRTGLTAEEVRGGVSAVLTTLRDTVPKEVFERALAQLPGEFKQAAS</sequence>
<proteinExistence type="predicted"/>
<dbReference type="InterPro" id="IPR038282">
    <property type="entry name" value="DUF2267_sf"/>
</dbReference>
<dbReference type="Pfam" id="PF10025">
    <property type="entry name" value="DUF2267"/>
    <property type="match status" value="1"/>
</dbReference>
<reference evidence="1 2" key="1">
    <citation type="submission" date="2010-01" db="EMBL/GenBank/DDBJ databases">
        <title>The complete genome of Thermobispora bispora DSM 43833.</title>
        <authorList>
            <consortium name="US DOE Joint Genome Institute (JGI-PGF)"/>
            <person name="Lucas S."/>
            <person name="Copeland A."/>
            <person name="Lapidus A."/>
            <person name="Glavina del Rio T."/>
            <person name="Dalin E."/>
            <person name="Tice H."/>
            <person name="Bruce D."/>
            <person name="Goodwin L."/>
            <person name="Pitluck S."/>
            <person name="Kyrpides N."/>
            <person name="Mavromatis K."/>
            <person name="Ivanova N."/>
            <person name="Mikhailova N."/>
            <person name="Chertkov O."/>
            <person name="Brettin T."/>
            <person name="Detter J.C."/>
            <person name="Han C."/>
            <person name="Larimer F."/>
            <person name="Land M."/>
            <person name="Hauser L."/>
            <person name="Markowitz V."/>
            <person name="Cheng J.-F."/>
            <person name="Hugenholtz P."/>
            <person name="Woyke T."/>
            <person name="Wu D."/>
            <person name="Jando M."/>
            <person name="Schneider S."/>
            <person name="Klenk H.-P."/>
            <person name="Eisen J.A."/>
        </authorList>
    </citation>
    <scope>NUCLEOTIDE SEQUENCE [LARGE SCALE GENOMIC DNA]</scope>
    <source>
        <strain evidence="2">ATCC 19993 / DSM 43833 / CBS 139.67 / JCM 10125 / KCTC 9307 / NBRC 14880 / R51</strain>
    </source>
</reference>
<accession>D6Y9M0</accession>
<evidence type="ECO:0008006" key="3">
    <source>
        <dbReference type="Google" id="ProtNLM"/>
    </source>
</evidence>
<dbReference type="eggNOG" id="COG5502">
    <property type="taxonomic scope" value="Bacteria"/>
</dbReference>
<dbReference type="KEGG" id="tbi:Tbis_3361"/>
<protein>
    <recommendedName>
        <fullName evidence="3">DUF2267 domain-containing protein</fullName>
    </recommendedName>
</protein>
<name>D6Y9M0_THEBD</name>
<dbReference type="EMBL" id="CP001874">
    <property type="protein sequence ID" value="ADG90051.1"/>
    <property type="molecule type" value="Genomic_DNA"/>
</dbReference>
<dbReference type="AlphaFoldDB" id="D6Y9M0"/>
<gene>
    <name evidence="1" type="ordered locus">Tbis_3361</name>
</gene>
<dbReference type="InterPro" id="IPR018727">
    <property type="entry name" value="DUF2267"/>
</dbReference>
<evidence type="ECO:0000313" key="2">
    <source>
        <dbReference type="Proteomes" id="UP000006640"/>
    </source>
</evidence>
<keyword evidence="2" id="KW-1185">Reference proteome</keyword>
<dbReference type="OrthoDB" id="952780at2"/>
<dbReference type="RefSeq" id="WP_013133584.1">
    <property type="nucleotide sequence ID" value="NC_014165.1"/>
</dbReference>
<organism evidence="1 2">
    <name type="scientific">Thermobispora bispora (strain ATCC 19993 / DSM 43833 / CBS 139.67 / JCM 10125 / KCTC 9307 / NBRC 14880 / R51)</name>
    <dbReference type="NCBI Taxonomy" id="469371"/>
    <lineage>
        <taxon>Bacteria</taxon>
        <taxon>Bacillati</taxon>
        <taxon>Actinomycetota</taxon>
        <taxon>Actinomycetes</taxon>
        <taxon>Streptosporangiales</taxon>
        <taxon>Streptosporangiaceae</taxon>
        <taxon>Thermobispora</taxon>
    </lineage>
</organism>
<dbReference type="HOGENOM" id="CLU_121888_1_0_11"/>
<dbReference type="Gene3D" id="1.10.490.110">
    <property type="entry name" value="Uncharacterized conserved protein DUF2267"/>
    <property type="match status" value="1"/>
</dbReference>